<evidence type="ECO:0000256" key="11">
    <source>
        <dbReference type="ARBA" id="ARBA00030399"/>
    </source>
</evidence>
<evidence type="ECO:0000256" key="12">
    <source>
        <dbReference type="ARBA" id="ARBA00031088"/>
    </source>
</evidence>
<feature type="binding site" evidence="14">
    <location>
        <position position="335"/>
    </location>
    <ligand>
        <name>S-adenosyl-L-methionine</name>
        <dbReference type="ChEBI" id="CHEBI:59789"/>
    </ligand>
</feature>
<evidence type="ECO:0000256" key="2">
    <source>
        <dbReference type="ARBA" id="ARBA00004496"/>
    </source>
</evidence>
<dbReference type="Gene3D" id="1.10.940.10">
    <property type="entry name" value="NusB-like"/>
    <property type="match status" value="1"/>
</dbReference>
<dbReference type="InterPro" id="IPR006027">
    <property type="entry name" value="NusB_RsmB_TIM44"/>
</dbReference>
<evidence type="ECO:0000256" key="1">
    <source>
        <dbReference type="ARBA" id="ARBA00002724"/>
    </source>
</evidence>
<protein>
    <recommendedName>
        <fullName evidence="4">16S rRNA (cytosine(967)-C(5))-methyltransferase</fullName>
        <ecNumber evidence="4">2.1.1.176</ecNumber>
    </recommendedName>
    <alternativeName>
        <fullName evidence="11">16S rRNA m5C967 methyltransferase</fullName>
    </alternativeName>
    <alternativeName>
        <fullName evidence="12">rRNA (cytosine-C(5)-)-methyltransferase RsmB</fullName>
    </alternativeName>
</protein>
<evidence type="ECO:0000313" key="16">
    <source>
        <dbReference type="EMBL" id="OUP70120.1"/>
    </source>
</evidence>
<dbReference type="Pfam" id="PF01189">
    <property type="entry name" value="Methyltr_RsmB-F"/>
    <property type="match status" value="1"/>
</dbReference>
<gene>
    <name evidence="16" type="ORF">B5F11_05610</name>
</gene>
<dbReference type="Proteomes" id="UP000196386">
    <property type="component" value="Unassembled WGS sequence"/>
</dbReference>
<dbReference type="InterPro" id="IPR001678">
    <property type="entry name" value="MeTrfase_RsmB-F_NOP2_dom"/>
</dbReference>
<keyword evidence="10 14" id="KW-0694">RNA-binding</keyword>
<dbReference type="InterPro" id="IPR004573">
    <property type="entry name" value="rRNA_ssu_MeTfrase_B"/>
</dbReference>
<feature type="domain" description="SAM-dependent MTase RsmB/NOP-type" evidence="15">
    <location>
        <begin position="194"/>
        <end position="452"/>
    </location>
</feature>
<keyword evidence="6" id="KW-0698">rRNA processing</keyword>
<organism evidence="16 17">
    <name type="scientific">Anaerotruncus colihominis</name>
    <dbReference type="NCBI Taxonomy" id="169435"/>
    <lineage>
        <taxon>Bacteria</taxon>
        <taxon>Bacillati</taxon>
        <taxon>Bacillota</taxon>
        <taxon>Clostridia</taxon>
        <taxon>Eubacteriales</taxon>
        <taxon>Oscillospiraceae</taxon>
        <taxon>Anaerotruncus</taxon>
    </lineage>
</organism>
<sequence>MKEKPDGPPERKNIVGRLYKKDDCMKKDARYTAAQALLRMESAGAYSNLTIDSLIEKNGLDAREGAFAAALFYTVLERRLTIDHVLAAYCARGLASLSKPVLQTLRLGVCQLVWMDGVDDYAAVSESVNLTRALGCAKASGFVNGVLRAFLRADKAVLPVKGGTAERLSVEYSCPVWLVEAWLSAYGEAAALRVLRASLGRPPLYLRANTLRVSEGQLCERLAAEGVAAQLAEPPSGCLLARGRVEPESLASFGEGLFHVQDRASQLCAAALGALPGERVLDVCAAPGGKSFTIAEHMENSGELVARDLHQKRARMVQCGAKRLGLSIIHASAGDAAVYDASLGSFDRVLCDVPCSGFGVIRRKPEIKYKPQKSVEGLPEIQYKILKTSTHYLKSGGTLVYSTCTLLPAENEQVVQRLLEEADGAFDLVEQRTYTGGDADTDGFFVSVLKKR</sequence>
<feature type="binding site" evidence="14">
    <location>
        <position position="352"/>
    </location>
    <ligand>
        <name>S-adenosyl-L-methionine</name>
        <dbReference type="ChEBI" id="CHEBI:59789"/>
    </ligand>
</feature>
<name>A0A1Y4MPF2_9FIRM</name>
<dbReference type="GO" id="GO:0008649">
    <property type="term" value="F:rRNA methyltransferase activity"/>
    <property type="evidence" value="ECO:0007669"/>
    <property type="project" value="InterPro"/>
</dbReference>
<dbReference type="InterPro" id="IPR018314">
    <property type="entry name" value="RsmB/NOL1/NOP2-like_CS"/>
</dbReference>
<dbReference type="InterPro" id="IPR035926">
    <property type="entry name" value="NusB-like_sf"/>
</dbReference>
<comment type="catalytic activity">
    <reaction evidence="13">
        <text>cytidine(967) in 16S rRNA + S-adenosyl-L-methionine = 5-methylcytidine(967) in 16S rRNA + S-adenosyl-L-homocysteine + H(+)</text>
        <dbReference type="Rhea" id="RHEA:42748"/>
        <dbReference type="Rhea" id="RHEA-COMP:10219"/>
        <dbReference type="Rhea" id="RHEA-COMP:10220"/>
        <dbReference type="ChEBI" id="CHEBI:15378"/>
        <dbReference type="ChEBI" id="CHEBI:57856"/>
        <dbReference type="ChEBI" id="CHEBI:59789"/>
        <dbReference type="ChEBI" id="CHEBI:74483"/>
        <dbReference type="ChEBI" id="CHEBI:82748"/>
        <dbReference type="EC" id="2.1.1.176"/>
    </reaction>
</comment>
<feature type="binding site" evidence="14">
    <location>
        <begin position="284"/>
        <end position="290"/>
    </location>
    <ligand>
        <name>S-adenosyl-L-methionine</name>
        <dbReference type="ChEBI" id="CHEBI:59789"/>
    </ligand>
</feature>
<dbReference type="PROSITE" id="PS51686">
    <property type="entry name" value="SAM_MT_RSMB_NOP"/>
    <property type="match status" value="1"/>
</dbReference>
<dbReference type="SUPFAM" id="SSF53335">
    <property type="entry name" value="S-adenosyl-L-methionine-dependent methyltransferases"/>
    <property type="match status" value="1"/>
</dbReference>
<dbReference type="Pfam" id="PF01029">
    <property type="entry name" value="NusB"/>
    <property type="match status" value="1"/>
</dbReference>
<dbReference type="EMBL" id="NFKP01000005">
    <property type="protein sequence ID" value="OUP70120.1"/>
    <property type="molecule type" value="Genomic_DNA"/>
</dbReference>
<dbReference type="InterPro" id="IPR054728">
    <property type="entry name" value="RsmB-like_ferredoxin"/>
</dbReference>
<dbReference type="GO" id="GO:0006355">
    <property type="term" value="P:regulation of DNA-templated transcription"/>
    <property type="evidence" value="ECO:0007669"/>
    <property type="project" value="InterPro"/>
</dbReference>
<accession>A0A1Y4MPF2</accession>
<dbReference type="Gene3D" id="3.30.70.1170">
    <property type="entry name" value="Sun protein, domain 3"/>
    <property type="match status" value="1"/>
</dbReference>
<dbReference type="NCBIfam" id="NF011494">
    <property type="entry name" value="PRK14902.1"/>
    <property type="match status" value="1"/>
</dbReference>
<evidence type="ECO:0000256" key="4">
    <source>
        <dbReference type="ARBA" id="ARBA00012140"/>
    </source>
</evidence>
<keyword evidence="5" id="KW-0963">Cytoplasm</keyword>
<feature type="active site" description="Nucleophile" evidence="14">
    <location>
        <position position="404"/>
    </location>
</feature>
<comment type="subcellular location">
    <subcellularLocation>
        <location evidence="2">Cytoplasm</location>
    </subcellularLocation>
</comment>
<dbReference type="GO" id="GO:0003723">
    <property type="term" value="F:RNA binding"/>
    <property type="evidence" value="ECO:0007669"/>
    <property type="project" value="UniProtKB-UniRule"/>
</dbReference>
<dbReference type="PROSITE" id="PS01153">
    <property type="entry name" value="NOL1_NOP2_SUN"/>
    <property type="match status" value="1"/>
</dbReference>
<keyword evidence="9 14" id="KW-0949">S-adenosyl-L-methionine</keyword>
<comment type="similarity">
    <text evidence="3 14">Belongs to the class I-like SAM-binding methyltransferase superfamily. RsmB/NOP family.</text>
</comment>
<dbReference type="RefSeq" id="WP_087300171.1">
    <property type="nucleotide sequence ID" value="NZ_NFKP01000005.1"/>
</dbReference>
<proteinExistence type="inferred from homology"/>
<dbReference type="InterPro" id="IPR023267">
    <property type="entry name" value="RCMT"/>
</dbReference>
<dbReference type="SUPFAM" id="SSF48013">
    <property type="entry name" value="NusB-like"/>
    <property type="match status" value="1"/>
</dbReference>
<evidence type="ECO:0000256" key="13">
    <source>
        <dbReference type="ARBA" id="ARBA00047283"/>
    </source>
</evidence>
<comment type="function">
    <text evidence="1">Specifically methylates the cytosine at position 967 (m5C967) of 16S rRNA.</text>
</comment>
<dbReference type="EC" id="2.1.1.176" evidence="4"/>
<dbReference type="PRINTS" id="PR02008">
    <property type="entry name" value="RCMTFAMILY"/>
</dbReference>
<evidence type="ECO:0000313" key="17">
    <source>
        <dbReference type="Proteomes" id="UP000196386"/>
    </source>
</evidence>
<evidence type="ECO:0000256" key="8">
    <source>
        <dbReference type="ARBA" id="ARBA00022679"/>
    </source>
</evidence>
<dbReference type="PANTHER" id="PTHR22807:SF53">
    <property type="entry name" value="RIBOSOMAL RNA SMALL SUBUNIT METHYLTRANSFERASE B-RELATED"/>
    <property type="match status" value="1"/>
</dbReference>
<dbReference type="CDD" id="cd02440">
    <property type="entry name" value="AdoMet_MTases"/>
    <property type="match status" value="1"/>
</dbReference>
<dbReference type="Gene3D" id="3.40.50.150">
    <property type="entry name" value="Vaccinia Virus protein VP39"/>
    <property type="match status" value="1"/>
</dbReference>
<dbReference type="InterPro" id="IPR049560">
    <property type="entry name" value="MeTrfase_RsmB-F_NOP2_cat"/>
</dbReference>
<dbReference type="Pfam" id="PF22458">
    <property type="entry name" value="RsmF-B_ferredox"/>
    <property type="match status" value="1"/>
</dbReference>
<dbReference type="PANTHER" id="PTHR22807">
    <property type="entry name" value="NOP2 YEAST -RELATED NOL1/NOP2/FMU SUN DOMAIN-CONTAINING"/>
    <property type="match status" value="1"/>
</dbReference>
<evidence type="ECO:0000256" key="5">
    <source>
        <dbReference type="ARBA" id="ARBA00022490"/>
    </source>
</evidence>
<reference evidence="17" key="1">
    <citation type="submission" date="2017-04" db="EMBL/GenBank/DDBJ databases">
        <title>Function of individual gut microbiota members based on whole genome sequencing of pure cultures obtained from chicken caecum.</title>
        <authorList>
            <person name="Medvecky M."/>
            <person name="Cejkova D."/>
            <person name="Polansky O."/>
            <person name="Karasova D."/>
            <person name="Kubasova T."/>
            <person name="Cizek A."/>
            <person name="Rychlik I."/>
        </authorList>
    </citation>
    <scope>NUCLEOTIDE SEQUENCE [LARGE SCALE GENOMIC DNA]</scope>
    <source>
        <strain evidence="17">An175</strain>
    </source>
</reference>
<evidence type="ECO:0000256" key="6">
    <source>
        <dbReference type="ARBA" id="ARBA00022552"/>
    </source>
</evidence>
<evidence type="ECO:0000256" key="9">
    <source>
        <dbReference type="ARBA" id="ARBA00022691"/>
    </source>
</evidence>
<evidence type="ECO:0000256" key="7">
    <source>
        <dbReference type="ARBA" id="ARBA00022603"/>
    </source>
</evidence>
<keyword evidence="8 14" id="KW-0808">Transferase</keyword>
<evidence type="ECO:0000256" key="14">
    <source>
        <dbReference type="PROSITE-ProRule" id="PRU01023"/>
    </source>
</evidence>
<comment type="caution">
    <text evidence="16">The sequence shown here is derived from an EMBL/GenBank/DDBJ whole genome shotgun (WGS) entry which is preliminary data.</text>
</comment>
<evidence type="ECO:0000259" key="15">
    <source>
        <dbReference type="PROSITE" id="PS51686"/>
    </source>
</evidence>
<keyword evidence="7 14" id="KW-0489">Methyltransferase</keyword>
<dbReference type="NCBIfam" id="TIGR00563">
    <property type="entry name" value="rsmB"/>
    <property type="match status" value="1"/>
</dbReference>
<feature type="binding site" evidence="14">
    <location>
        <position position="308"/>
    </location>
    <ligand>
        <name>S-adenosyl-L-methionine</name>
        <dbReference type="ChEBI" id="CHEBI:59789"/>
    </ligand>
</feature>
<evidence type="ECO:0000256" key="10">
    <source>
        <dbReference type="ARBA" id="ARBA00022884"/>
    </source>
</evidence>
<dbReference type="GO" id="GO:0005737">
    <property type="term" value="C:cytoplasm"/>
    <property type="evidence" value="ECO:0007669"/>
    <property type="project" value="UniProtKB-SubCell"/>
</dbReference>
<evidence type="ECO:0000256" key="3">
    <source>
        <dbReference type="ARBA" id="ARBA00007494"/>
    </source>
</evidence>
<dbReference type="AlphaFoldDB" id="A0A1Y4MPF2"/>
<dbReference type="InterPro" id="IPR029063">
    <property type="entry name" value="SAM-dependent_MTases_sf"/>
</dbReference>